<feature type="modified residue" description="4-aspartylphosphate" evidence="1">
    <location>
        <position position="53"/>
    </location>
</feature>
<feature type="domain" description="HTH LytTR-type" evidence="3">
    <location>
        <begin position="136"/>
        <end position="207"/>
    </location>
</feature>
<reference evidence="5" key="1">
    <citation type="journal article" date="2019" name="Int. J. Syst. Evol. Microbiol.">
        <title>The Global Catalogue of Microorganisms (GCM) 10K type strain sequencing project: providing services to taxonomists for standard genome sequencing and annotation.</title>
        <authorList>
            <consortium name="The Broad Institute Genomics Platform"/>
            <consortium name="The Broad Institute Genome Sequencing Center for Infectious Disease"/>
            <person name="Wu L."/>
            <person name="Ma J."/>
        </authorList>
    </citation>
    <scope>NUCLEOTIDE SEQUENCE [LARGE SCALE GENOMIC DNA]</scope>
    <source>
        <strain evidence="5">CCUG 66188</strain>
    </source>
</reference>
<dbReference type="InterPro" id="IPR001789">
    <property type="entry name" value="Sig_transdc_resp-reg_receiver"/>
</dbReference>
<keyword evidence="5" id="KW-1185">Reference proteome</keyword>
<dbReference type="EMBL" id="JBHSGN010000143">
    <property type="protein sequence ID" value="MFC4676540.1"/>
    <property type="molecule type" value="Genomic_DNA"/>
</dbReference>
<dbReference type="PANTHER" id="PTHR37299:SF1">
    <property type="entry name" value="STAGE 0 SPORULATION PROTEIN A HOMOLOG"/>
    <property type="match status" value="1"/>
</dbReference>
<dbReference type="Proteomes" id="UP001596023">
    <property type="component" value="Unassembled WGS sequence"/>
</dbReference>
<dbReference type="RefSeq" id="WP_380000884.1">
    <property type="nucleotide sequence ID" value="NZ_JBHSGN010000143.1"/>
</dbReference>
<proteinExistence type="predicted"/>
<gene>
    <name evidence="4" type="ORF">ACFO6W_22930</name>
</gene>
<protein>
    <submittedName>
        <fullName evidence="4">LytR/AlgR family response regulator transcription factor</fullName>
    </submittedName>
</protein>
<dbReference type="Gene3D" id="3.40.50.2300">
    <property type="match status" value="1"/>
</dbReference>
<evidence type="ECO:0000259" key="2">
    <source>
        <dbReference type="PROSITE" id="PS50110"/>
    </source>
</evidence>
<accession>A0ABV9L1Z7</accession>
<dbReference type="PROSITE" id="PS50110">
    <property type="entry name" value="RESPONSE_REGULATORY"/>
    <property type="match status" value="1"/>
</dbReference>
<dbReference type="InterPro" id="IPR007492">
    <property type="entry name" value="LytTR_DNA-bd_dom"/>
</dbReference>
<comment type="caution">
    <text evidence="4">The sequence shown here is derived from an EMBL/GenBank/DDBJ whole genome shotgun (WGS) entry which is preliminary data.</text>
</comment>
<dbReference type="PROSITE" id="PS50930">
    <property type="entry name" value="HTH_LYTTR"/>
    <property type="match status" value="1"/>
</dbReference>
<sequence length="238" mass="27214">MNCIIVDDEPLGREAIRLLVEDTPALDLSGSFGDAESAGNFLLGHPVDLVFLDIRMPGTDGITFARTVKDNTLVIFTTAYPEYAVDSYELDAVDYLLKPIEPQRFQKAVSKACDYLQLLQDKSQKSSVETITQEHIFVKSDRRYFKILFRDILFIEGLKDYVVFQTADRKIITKHTLKAIQEQLPPKIFLRTNKSYIVNLEKIDSFDVNDIYIGTHELAIGSRYRDSFMEKFVNGKLV</sequence>
<dbReference type="Gene3D" id="2.40.50.1020">
    <property type="entry name" value="LytTr DNA-binding domain"/>
    <property type="match status" value="1"/>
</dbReference>
<feature type="domain" description="Response regulatory" evidence="2">
    <location>
        <begin position="2"/>
        <end position="113"/>
    </location>
</feature>
<evidence type="ECO:0000259" key="3">
    <source>
        <dbReference type="PROSITE" id="PS50930"/>
    </source>
</evidence>
<evidence type="ECO:0000313" key="4">
    <source>
        <dbReference type="EMBL" id="MFC4676540.1"/>
    </source>
</evidence>
<dbReference type="InterPro" id="IPR011006">
    <property type="entry name" value="CheY-like_superfamily"/>
</dbReference>
<dbReference type="InterPro" id="IPR046947">
    <property type="entry name" value="LytR-like"/>
</dbReference>
<dbReference type="SMART" id="SM00448">
    <property type="entry name" value="REC"/>
    <property type="match status" value="1"/>
</dbReference>
<dbReference type="Pfam" id="PF00072">
    <property type="entry name" value="Response_reg"/>
    <property type="match status" value="1"/>
</dbReference>
<dbReference type="PANTHER" id="PTHR37299">
    <property type="entry name" value="TRANSCRIPTIONAL REGULATOR-RELATED"/>
    <property type="match status" value="1"/>
</dbReference>
<dbReference type="SUPFAM" id="SSF52172">
    <property type="entry name" value="CheY-like"/>
    <property type="match status" value="1"/>
</dbReference>
<evidence type="ECO:0000313" key="5">
    <source>
        <dbReference type="Proteomes" id="UP001596023"/>
    </source>
</evidence>
<keyword evidence="1" id="KW-0597">Phosphoprotein</keyword>
<dbReference type="Pfam" id="PF04397">
    <property type="entry name" value="LytTR"/>
    <property type="match status" value="1"/>
</dbReference>
<name>A0ABV9L1Z7_9BACT</name>
<organism evidence="4 5">
    <name type="scientific">Dysgonomonas termitidis</name>
    <dbReference type="NCBI Taxonomy" id="1516126"/>
    <lineage>
        <taxon>Bacteria</taxon>
        <taxon>Pseudomonadati</taxon>
        <taxon>Bacteroidota</taxon>
        <taxon>Bacteroidia</taxon>
        <taxon>Bacteroidales</taxon>
        <taxon>Dysgonomonadaceae</taxon>
        <taxon>Dysgonomonas</taxon>
    </lineage>
</organism>
<evidence type="ECO:0000256" key="1">
    <source>
        <dbReference type="PROSITE-ProRule" id="PRU00169"/>
    </source>
</evidence>
<dbReference type="SMART" id="SM00850">
    <property type="entry name" value="LytTR"/>
    <property type="match status" value="1"/>
</dbReference>